<reference evidence="1 2" key="1">
    <citation type="submission" date="2024-08" db="EMBL/GenBank/DDBJ databases">
        <title>Clostridium lapicellarii sp. nov., and Clostridium renhuaiense sp. nov., two species isolated from the mud in a fermentation cellar used for producing sauce-flavour Chinese liquors.</title>
        <authorList>
            <person name="Yang F."/>
            <person name="Wang H."/>
            <person name="Chen L.Q."/>
            <person name="Zhou N."/>
            <person name="Lu J.J."/>
            <person name="Pu X.X."/>
            <person name="Wan B."/>
            <person name="Wang L."/>
            <person name="Liu S.J."/>
        </authorList>
    </citation>
    <scope>NUCLEOTIDE SEQUENCE [LARGE SCALE GENOMIC DNA]</scope>
    <source>
        <strain evidence="1 2">MT-113</strain>
    </source>
</reference>
<organism evidence="1 2">
    <name type="scientific">Clostridium lapidicellarium</name>
    <dbReference type="NCBI Taxonomy" id="3240931"/>
    <lineage>
        <taxon>Bacteria</taxon>
        <taxon>Bacillati</taxon>
        <taxon>Bacillota</taxon>
        <taxon>Clostridia</taxon>
        <taxon>Eubacteriales</taxon>
        <taxon>Clostridiaceae</taxon>
        <taxon>Clostridium</taxon>
    </lineage>
</organism>
<dbReference type="InterPro" id="IPR046141">
    <property type="entry name" value="DUF6143"/>
</dbReference>
<name>A0ABV4DX51_9CLOT</name>
<accession>A0ABV4DX51</accession>
<evidence type="ECO:0000313" key="1">
    <source>
        <dbReference type="EMBL" id="MEY8763824.1"/>
    </source>
</evidence>
<comment type="caution">
    <text evidence="1">The sequence shown here is derived from an EMBL/GenBank/DDBJ whole genome shotgun (WGS) entry which is preliminary data.</text>
</comment>
<evidence type="ECO:0000313" key="2">
    <source>
        <dbReference type="Proteomes" id="UP001565220"/>
    </source>
</evidence>
<dbReference type="EMBL" id="JBGFFE010000012">
    <property type="protein sequence ID" value="MEY8763824.1"/>
    <property type="molecule type" value="Genomic_DNA"/>
</dbReference>
<protein>
    <submittedName>
        <fullName evidence="1">DUF6143 family protein</fullName>
    </submittedName>
</protein>
<dbReference type="Proteomes" id="UP001565220">
    <property type="component" value="Unassembled WGS sequence"/>
</dbReference>
<sequence>MIKAANGDIYAWAGLFNPCNSEVLLFVNVFTVGNVTEIPFSFQV</sequence>
<dbReference type="Pfam" id="PF19640">
    <property type="entry name" value="DUF6143"/>
    <property type="match status" value="1"/>
</dbReference>
<keyword evidence="2" id="KW-1185">Reference proteome</keyword>
<dbReference type="RefSeq" id="WP_294182626.1">
    <property type="nucleotide sequence ID" value="NZ_JBGFFE010000012.1"/>
</dbReference>
<gene>
    <name evidence="1" type="ORF">AB8S09_09260</name>
</gene>
<proteinExistence type="predicted"/>